<evidence type="ECO:0000259" key="2">
    <source>
        <dbReference type="Pfam" id="PF01814"/>
    </source>
</evidence>
<dbReference type="Pfam" id="PF01814">
    <property type="entry name" value="Hemerythrin"/>
    <property type="match status" value="1"/>
</dbReference>
<name>A0A5S4EZZ7_9ACTN</name>
<sequence>MADDVITLIMADHRKVEELFARLVGGKGDQRAIVAELHALLTAHARAEEDLVYPGLDAHHGLEEHKRAEVLLDALNRAELGSAEFKNVRDLLAMAVSHHVREEESTILPLLARTVDPSGLKRLGKAFSERRQQELRALTATDGARKTRGGGSGSHDLTKAKLYEQARKADIPGRSRMSKTELEKALAKTRS</sequence>
<dbReference type="RefSeq" id="WP_138672669.1">
    <property type="nucleotide sequence ID" value="NZ_VCKY01000245.1"/>
</dbReference>
<gene>
    <name evidence="3" type="ORF">ETD86_44550</name>
</gene>
<dbReference type="EMBL" id="VCKY01000245">
    <property type="protein sequence ID" value="TMR09224.1"/>
    <property type="molecule type" value="Genomic_DNA"/>
</dbReference>
<dbReference type="AlphaFoldDB" id="A0A5S4EZZ7"/>
<evidence type="ECO:0000313" key="4">
    <source>
        <dbReference type="Proteomes" id="UP000309128"/>
    </source>
</evidence>
<evidence type="ECO:0000313" key="3">
    <source>
        <dbReference type="EMBL" id="TMR09224.1"/>
    </source>
</evidence>
<organism evidence="3 4">
    <name type="scientific">Nonomuraea turkmeniaca</name>
    <dbReference type="NCBI Taxonomy" id="103838"/>
    <lineage>
        <taxon>Bacteria</taxon>
        <taxon>Bacillati</taxon>
        <taxon>Actinomycetota</taxon>
        <taxon>Actinomycetes</taxon>
        <taxon>Streptosporangiales</taxon>
        <taxon>Streptosporangiaceae</taxon>
        <taxon>Nonomuraea</taxon>
    </lineage>
</organism>
<dbReference type="OrthoDB" id="9793637at2"/>
<dbReference type="PANTHER" id="PTHR35585">
    <property type="entry name" value="HHE DOMAIN PROTEIN (AFU_ORTHOLOGUE AFUA_4G00730)"/>
    <property type="match status" value="1"/>
</dbReference>
<feature type="region of interest" description="Disordered" evidence="1">
    <location>
        <begin position="141"/>
        <end position="160"/>
    </location>
</feature>
<proteinExistence type="predicted"/>
<feature type="region of interest" description="Disordered" evidence="1">
    <location>
        <begin position="166"/>
        <end position="191"/>
    </location>
</feature>
<dbReference type="PANTHER" id="PTHR35585:SF1">
    <property type="entry name" value="HHE DOMAIN PROTEIN (AFU_ORTHOLOGUE AFUA_4G00730)"/>
    <property type="match status" value="1"/>
</dbReference>
<reference evidence="3 4" key="1">
    <citation type="submission" date="2019-05" db="EMBL/GenBank/DDBJ databases">
        <title>Draft genome sequence of Nonomuraea turkmeniaca DSM 43926.</title>
        <authorList>
            <person name="Saricaoglu S."/>
            <person name="Isik K."/>
        </authorList>
    </citation>
    <scope>NUCLEOTIDE SEQUENCE [LARGE SCALE GENOMIC DNA]</scope>
    <source>
        <strain evidence="3 4">DSM 43926</strain>
    </source>
</reference>
<protein>
    <submittedName>
        <fullName evidence="3">Hemerythrin domain-containing protein</fullName>
    </submittedName>
</protein>
<evidence type="ECO:0000256" key="1">
    <source>
        <dbReference type="SAM" id="MobiDB-lite"/>
    </source>
</evidence>
<feature type="domain" description="Hemerythrin-like" evidence="2">
    <location>
        <begin position="5"/>
        <end position="111"/>
    </location>
</feature>
<keyword evidence="4" id="KW-1185">Reference proteome</keyword>
<accession>A0A5S4EZZ7</accession>
<comment type="caution">
    <text evidence="3">The sequence shown here is derived from an EMBL/GenBank/DDBJ whole genome shotgun (WGS) entry which is preliminary data.</text>
</comment>
<dbReference type="InterPro" id="IPR012312">
    <property type="entry name" value="Hemerythrin-like"/>
</dbReference>
<dbReference type="Gene3D" id="1.20.120.520">
    <property type="entry name" value="nmb1532 protein domain like"/>
    <property type="match status" value="1"/>
</dbReference>
<dbReference type="Proteomes" id="UP000309128">
    <property type="component" value="Unassembled WGS sequence"/>
</dbReference>